<keyword evidence="9" id="KW-0326">Glycosidase</keyword>
<comment type="subcellular location">
    <subcellularLocation>
        <location evidence="2">Endomembrane system</location>
    </subcellularLocation>
</comment>
<keyword evidence="8" id="KW-0325">Glycoprotein</keyword>
<feature type="transmembrane region" description="Helical" evidence="11">
    <location>
        <begin position="603"/>
        <end position="625"/>
    </location>
</feature>
<evidence type="ECO:0000256" key="4">
    <source>
        <dbReference type="ARBA" id="ARBA00012350"/>
    </source>
</evidence>
<dbReference type="AlphaFoldDB" id="A0AA97PND0"/>
<keyword evidence="11" id="KW-1133">Transmembrane helix</keyword>
<dbReference type="GO" id="GO:0009272">
    <property type="term" value="P:fungal-type cell wall biogenesis"/>
    <property type="evidence" value="ECO:0007669"/>
    <property type="project" value="TreeGrafter"/>
</dbReference>
<proteinExistence type="inferred from homology"/>
<dbReference type="Proteomes" id="UP000011086">
    <property type="component" value="Unassembled WGS sequence"/>
</dbReference>
<name>A0AA97PND0_PYRO3</name>
<dbReference type="PANTHER" id="PTHR12145:SF36">
    <property type="entry name" value="MANNAN ENDO-1,6-ALPHA-MANNOSIDASE DCW1"/>
    <property type="match status" value="1"/>
</dbReference>
<gene>
    <name evidence="12" type="ORF">OOU_Y34scaffold00301g21</name>
</gene>
<reference evidence="12" key="1">
    <citation type="journal article" date="2012" name="PLoS Genet.">
        <title>Comparative analysis of the genomes of two field isolates of the rice blast fungus Magnaporthe oryzae.</title>
        <authorList>
            <person name="Xue M."/>
            <person name="Yang J."/>
            <person name="Li Z."/>
            <person name="Hu S."/>
            <person name="Yao N."/>
            <person name="Dean R.A."/>
            <person name="Zhao W."/>
            <person name="Shen M."/>
            <person name="Zhang H."/>
            <person name="Li C."/>
            <person name="Liu L."/>
            <person name="Cao L."/>
            <person name="Xu X."/>
            <person name="Xing Y."/>
            <person name="Hsiang T."/>
            <person name="Zhang Z."/>
            <person name="Xu J.R."/>
            <person name="Peng Y.L."/>
        </authorList>
    </citation>
    <scope>NUCLEOTIDE SEQUENCE</scope>
    <source>
        <strain evidence="12">Y34</strain>
    </source>
</reference>
<dbReference type="Gene3D" id="1.50.10.20">
    <property type="match status" value="1"/>
</dbReference>
<evidence type="ECO:0000256" key="3">
    <source>
        <dbReference type="ARBA" id="ARBA00009699"/>
    </source>
</evidence>
<feature type="compositionally biased region" description="Polar residues" evidence="10">
    <location>
        <begin position="737"/>
        <end position="752"/>
    </location>
</feature>
<dbReference type="EC" id="3.2.1.101" evidence="4"/>
<comment type="similarity">
    <text evidence="3">Belongs to the glycosyl hydrolase 76 family.</text>
</comment>
<dbReference type="InterPro" id="IPR008928">
    <property type="entry name" value="6-hairpin_glycosidase_sf"/>
</dbReference>
<feature type="compositionally biased region" description="Polar residues" evidence="10">
    <location>
        <begin position="760"/>
        <end position="771"/>
    </location>
</feature>
<evidence type="ECO:0000313" key="12">
    <source>
        <dbReference type="EMBL" id="ELQ41101.1"/>
    </source>
</evidence>
<protein>
    <recommendedName>
        <fullName evidence="4">mannan endo-1,6-alpha-mannosidase</fullName>
        <ecNumber evidence="4">3.2.1.101</ecNumber>
    </recommendedName>
</protein>
<dbReference type="PANTHER" id="PTHR12145">
    <property type="entry name" value="MANNAN ENDO-1,6-ALPHA-MANNOSIDASE DCW1"/>
    <property type="match status" value="1"/>
</dbReference>
<dbReference type="SUPFAM" id="SSF48208">
    <property type="entry name" value="Six-hairpin glycosidases"/>
    <property type="match status" value="1"/>
</dbReference>
<evidence type="ECO:0000256" key="8">
    <source>
        <dbReference type="ARBA" id="ARBA00023180"/>
    </source>
</evidence>
<keyword evidence="5" id="KW-0732">Signal</keyword>
<evidence type="ECO:0000256" key="7">
    <source>
        <dbReference type="ARBA" id="ARBA00023136"/>
    </source>
</evidence>
<dbReference type="GO" id="GO:0008496">
    <property type="term" value="F:mannan endo-1,6-alpha-mannosidase activity"/>
    <property type="evidence" value="ECO:0007669"/>
    <property type="project" value="UniProtKB-EC"/>
</dbReference>
<evidence type="ECO:0000256" key="6">
    <source>
        <dbReference type="ARBA" id="ARBA00022801"/>
    </source>
</evidence>
<keyword evidence="11" id="KW-0812">Transmembrane</keyword>
<dbReference type="InterPro" id="IPR005198">
    <property type="entry name" value="Glyco_hydro_76"/>
</dbReference>
<evidence type="ECO:0000256" key="5">
    <source>
        <dbReference type="ARBA" id="ARBA00022729"/>
    </source>
</evidence>
<evidence type="ECO:0000256" key="10">
    <source>
        <dbReference type="SAM" id="MobiDB-lite"/>
    </source>
</evidence>
<keyword evidence="7 11" id="KW-0472">Membrane</keyword>
<evidence type="ECO:0000256" key="11">
    <source>
        <dbReference type="SAM" id="Phobius"/>
    </source>
</evidence>
<dbReference type="EMBL" id="JH793227">
    <property type="protein sequence ID" value="ELQ41101.1"/>
    <property type="molecule type" value="Genomic_DNA"/>
</dbReference>
<accession>A0AA97PND0</accession>
<organism evidence="12">
    <name type="scientific">Pyricularia oryzae (strain Y34)</name>
    <name type="common">Rice blast fungus</name>
    <name type="synonym">Magnaporthe oryzae</name>
    <dbReference type="NCBI Taxonomy" id="1143189"/>
    <lineage>
        <taxon>Eukaryota</taxon>
        <taxon>Fungi</taxon>
        <taxon>Dikarya</taxon>
        <taxon>Ascomycota</taxon>
        <taxon>Pezizomycotina</taxon>
        <taxon>Sordariomycetes</taxon>
        <taxon>Sordariomycetidae</taxon>
        <taxon>Magnaporthales</taxon>
        <taxon>Pyriculariaceae</taxon>
        <taxon>Pyricularia</taxon>
    </lineage>
</organism>
<dbReference type="GO" id="GO:0012505">
    <property type="term" value="C:endomembrane system"/>
    <property type="evidence" value="ECO:0007669"/>
    <property type="project" value="UniProtKB-SubCell"/>
</dbReference>
<feature type="region of interest" description="Disordered" evidence="10">
    <location>
        <begin position="684"/>
        <end position="771"/>
    </location>
</feature>
<dbReference type="GO" id="GO:0016052">
    <property type="term" value="P:carbohydrate catabolic process"/>
    <property type="evidence" value="ECO:0007669"/>
    <property type="project" value="InterPro"/>
</dbReference>
<keyword evidence="6" id="KW-0378">Hydrolase</keyword>
<dbReference type="Pfam" id="PF03663">
    <property type="entry name" value="Glyco_hydro_76"/>
    <property type="match status" value="1"/>
</dbReference>
<sequence length="771" mass="84239">MAGEGLEHKLYFRRSSRGTGAAITPANGKYQHEYLPRSTQPFVWRQWPGVGHVEGSSPRGIDSLHLCQPLHQKCRGTSFNWLKACYELPASIFLLTHGSNVQCATQPALTLYGDGHVVIHKGQPAMGALSLHNSLPPRRFAFLSSHLLITAKSIYCFVKYQSKMWRRLGAGCCLASASVLALTGIAQAYTLDPNSTDSVKMVSRQIADDMIDNYYFGHLPGNQPGLLPKPYYWWEGGALMGALIDYWYYTGDTKFNKMTTEGLLAQVGEEKDYMPAAQAFNEGNDDQGFWGVAVMAAAEYRFPDPPPDKPQWLALAQAVFNTQASRWDTGNCNGGLRWQVYDWNNGFDYKNTISQGCFFNIASRLALYTGNATYAEWADRAWDWIWGIGIIDTETWWIQDGARIPGNCTSITPYVWTYNTGVLMHGVAAMYNFTTGAARQRWAARLDKIVDMSKIFFNGTNKDVMSEVACEPVGRCNIDQQSFKAYLSRWMAATTKWAPQTSDRIMPLLRSSAVAAAQQCTGGENGRMCGLRWIDEGRNDGLFGLGQMMAALEVVISVMAVNSSAPVTDNSGGTSRGDPGAGGRDIGRTRFEAFAPINSGDRAGAYVLTVASLVGLFAAIAFMLLDETEKKSWPQRWSELRLFIVHGGRSGDGAAAIAAGGLLRKKGPSAEEKGKAIDVVDEVHRSDSDGNGGTAIAEANRTKNINSTRVLPIDPASVRKAPDSGPAPEQGAGFRRSATQQLERAGPTSNKRNSLKKSAAPSSQRPSRVSA</sequence>
<evidence type="ECO:0000256" key="9">
    <source>
        <dbReference type="ARBA" id="ARBA00023295"/>
    </source>
</evidence>
<evidence type="ECO:0000256" key="2">
    <source>
        <dbReference type="ARBA" id="ARBA00004308"/>
    </source>
</evidence>
<dbReference type="FunFam" id="1.50.10.20:FF:000006">
    <property type="entry name" value="Mannan endo-1,6-alpha-mannosidase"/>
    <property type="match status" value="1"/>
</dbReference>
<comment type="catalytic activity">
    <reaction evidence="1">
        <text>Random hydrolysis of (1-&gt;6)-alpha-D-mannosidic linkages in unbranched (1-&gt;6)-mannans.</text>
        <dbReference type="EC" id="3.2.1.101"/>
    </reaction>
</comment>
<evidence type="ECO:0000256" key="1">
    <source>
        <dbReference type="ARBA" id="ARBA00001452"/>
    </source>
</evidence>
<dbReference type="InterPro" id="IPR014480">
    <property type="entry name" value="Mannan-1_6-alpha_mannosidase"/>
</dbReference>